<reference evidence="5 6" key="1">
    <citation type="submission" date="2020-08" db="EMBL/GenBank/DDBJ databases">
        <title>Cohnella phylogeny.</title>
        <authorList>
            <person name="Dunlap C."/>
        </authorList>
    </citation>
    <scope>NUCLEOTIDE SEQUENCE [LARGE SCALE GENOMIC DNA]</scope>
    <source>
        <strain evidence="5 6">CBP 2801</strain>
    </source>
</reference>
<keyword evidence="2" id="KW-0238">DNA-binding</keyword>
<dbReference type="PANTHER" id="PTHR30146:SF109">
    <property type="entry name" value="HTH-TYPE TRANSCRIPTIONAL REGULATOR GALS"/>
    <property type="match status" value="1"/>
</dbReference>
<dbReference type="PROSITE" id="PS50949">
    <property type="entry name" value="HTH_GNTR"/>
    <property type="match status" value="1"/>
</dbReference>
<evidence type="ECO:0000313" key="5">
    <source>
        <dbReference type="EMBL" id="MBB6731676.1"/>
    </source>
</evidence>
<dbReference type="CDD" id="cd07377">
    <property type="entry name" value="WHTH_GntR"/>
    <property type="match status" value="1"/>
</dbReference>
<keyword evidence="1" id="KW-0805">Transcription regulation</keyword>
<organism evidence="5 6">
    <name type="scientific">Cohnella zeiphila</name>
    <dbReference type="NCBI Taxonomy" id="2761120"/>
    <lineage>
        <taxon>Bacteria</taxon>
        <taxon>Bacillati</taxon>
        <taxon>Bacillota</taxon>
        <taxon>Bacilli</taxon>
        <taxon>Bacillales</taxon>
        <taxon>Paenibacillaceae</taxon>
        <taxon>Cohnella</taxon>
    </lineage>
</organism>
<dbReference type="GO" id="GO:0003700">
    <property type="term" value="F:DNA-binding transcription factor activity"/>
    <property type="evidence" value="ECO:0007669"/>
    <property type="project" value="InterPro"/>
</dbReference>
<comment type="caution">
    <text evidence="5">The sequence shown here is derived from an EMBL/GenBank/DDBJ whole genome shotgun (WGS) entry which is preliminary data.</text>
</comment>
<evidence type="ECO:0000259" key="4">
    <source>
        <dbReference type="PROSITE" id="PS50949"/>
    </source>
</evidence>
<dbReference type="GO" id="GO:0000976">
    <property type="term" value="F:transcription cis-regulatory region binding"/>
    <property type="evidence" value="ECO:0007669"/>
    <property type="project" value="TreeGrafter"/>
</dbReference>
<dbReference type="SMART" id="SM00345">
    <property type="entry name" value="HTH_GNTR"/>
    <property type="match status" value="1"/>
</dbReference>
<dbReference type="InterPro" id="IPR046335">
    <property type="entry name" value="LacI/GalR-like_sensor"/>
</dbReference>
<gene>
    <name evidence="5" type="ORF">H7C18_12210</name>
</gene>
<evidence type="ECO:0000256" key="3">
    <source>
        <dbReference type="ARBA" id="ARBA00023163"/>
    </source>
</evidence>
<dbReference type="RefSeq" id="WP_185129346.1">
    <property type="nucleotide sequence ID" value="NZ_JACJVO010000013.1"/>
</dbReference>
<dbReference type="InterPro" id="IPR028082">
    <property type="entry name" value="Peripla_BP_I"/>
</dbReference>
<dbReference type="Pfam" id="PF13377">
    <property type="entry name" value="Peripla_BP_3"/>
    <property type="match status" value="1"/>
</dbReference>
<feature type="domain" description="HTH gntR-type" evidence="4">
    <location>
        <begin position="9"/>
        <end position="77"/>
    </location>
</feature>
<dbReference type="Gene3D" id="1.10.10.10">
    <property type="entry name" value="Winged helix-like DNA-binding domain superfamily/Winged helix DNA-binding domain"/>
    <property type="match status" value="1"/>
</dbReference>
<dbReference type="Gene3D" id="3.40.50.2300">
    <property type="match status" value="2"/>
</dbReference>
<accession>A0A7X0VV78</accession>
<sequence>METEKLDKTPMYQYIMNDIKRRIESGELNPHDPLPTQIELAKEYGTSEITSRRALSDLVQEGYVYRIRGKGSFIQEKAPAGGPKPIRTVFFAHKNHEIGAFSHPFFSDMFVGIKEVCEENGIGFHMWDIGEDYRLPDDPHAGIVLLTTTAHNSFDLARLTEWQREGRRIVTVHFYYPHLGIPYVIVDNLTGGYLATQHLLSLGHRRIGVILTGRSIMEVNQEFSLRLQGYRLALSQHQLPFDPELVAFMDAEHESVEMGSAGFRQLMALADPPTAIFATSDYKAIGAMNAAREMGLRVPDEISILGYDDVEVSELMYPSLSTVNQNTKKLGERAAEILLFELKDDGGGGLIKDEIVPTLVPRDSTGPAPDRQTEG</sequence>
<evidence type="ECO:0000313" key="6">
    <source>
        <dbReference type="Proteomes" id="UP000564644"/>
    </source>
</evidence>
<proteinExistence type="predicted"/>
<keyword evidence="3" id="KW-0804">Transcription</keyword>
<evidence type="ECO:0000256" key="2">
    <source>
        <dbReference type="ARBA" id="ARBA00023125"/>
    </source>
</evidence>
<dbReference type="PANTHER" id="PTHR30146">
    <property type="entry name" value="LACI-RELATED TRANSCRIPTIONAL REPRESSOR"/>
    <property type="match status" value="1"/>
</dbReference>
<protein>
    <submittedName>
        <fullName evidence="5">GntR family transcriptional regulator</fullName>
    </submittedName>
</protein>
<keyword evidence="6" id="KW-1185">Reference proteome</keyword>
<dbReference type="SUPFAM" id="SSF46785">
    <property type="entry name" value="Winged helix' DNA-binding domain"/>
    <property type="match status" value="1"/>
</dbReference>
<dbReference type="InterPro" id="IPR036388">
    <property type="entry name" value="WH-like_DNA-bd_sf"/>
</dbReference>
<dbReference type="CDD" id="cd06267">
    <property type="entry name" value="PBP1_LacI_sugar_binding-like"/>
    <property type="match status" value="1"/>
</dbReference>
<dbReference type="EMBL" id="JACJVO010000013">
    <property type="protein sequence ID" value="MBB6731676.1"/>
    <property type="molecule type" value="Genomic_DNA"/>
</dbReference>
<dbReference type="Proteomes" id="UP000564644">
    <property type="component" value="Unassembled WGS sequence"/>
</dbReference>
<dbReference type="PRINTS" id="PR00035">
    <property type="entry name" value="HTHGNTR"/>
</dbReference>
<dbReference type="SUPFAM" id="SSF53822">
    <property type="entry name" value="Periplasmic binding protein-like I"/>
    <property type="match status" value="1"/>
</dbReference>
<evidence type="ECO:0000256" key="1">
    <source>
        <dbReference type="ARBA" id="ARBA00023015"/>
    </source>
</evidence>
<dbReference type="InterPro" id="IPR036390">
    <property type="entry name" value="WH_DNA-bd_sf"/>
</dbReference>
<dbReference type="InterPro" id="IPR000524">
    <property type="entry name" value="Tscrpt_reg_HTH_GntR"/>
</dbReference>
<name>A0A7X0VV78_9BACL</name>
<dbReference type="Pfam" id="PF00392">
    <property type="entry name" value="GntR"/>
    <property type="match status" value="1"/>
</dbReference>
<dbReference type="AlphaFoldDB" id="A0A7X0VV78"/>